<keyword evidence="3 9" id="KW-1003">Cell membrane</keyword>
<dbReference type="InterPro" id="IPR001901">
    <property type="entry name" value="Translocase_SecE/Sec61-g"/>
</dbReference>
<comment type="subcellular location">
    <subcellularLocation>
        <location evidence="9">Cell membrane</location>
        <topology evidence="9">Single-pass membrane protein</topology>
    </subcellularLocation>
    <subcellularLocation>
        <location evidence="1">Membrane</location>
    </subcellularLocation>
</comment>
<evidence type="ECO:0000256" key="4">
    <source>
        <dbReference type="ARBA" id="ARBA00022692"/>
    </source>
</evidence>
<dbReference type="EMBL" id="KC246786">
    <property type="protein sequence ID" value="AHF24163.1"/>
    <property type="molecule type" value="Genomic_DNA"/>
</dbReference>
<evidence type="ECO:0000256" key="9">
    <source>
        <dbReference type="HAMAP-Rule" id="MF_00422"/>
    </source>
</evidence>
<name>W0FHH2_9BACT</name>
<keyword evidence="5 9" id="KW-0653">Protein transport</keyword>
<comment type="similarity">
    <text evidence="9">Belongs to the SecE/SEC61-gamma family.</text>
</comment>
<comment type="function">
    <text evidence="9">Essential subunit of the Sec protein translocation channel SecYEG. Clamps together the 2 halves of SecY. May contact the channel plug during translocation.</text>
</comment>
<gene>
    <name evidence="9" type="primary">secE</name>
</gene>
<dbReference type="PANTHER" id="PTHR33910:SF1">
    <property type="entry name" value="PROTEIN TRANSLOCASE SUBUNIT SECE"/>
    <property type="match status" value="1"/>
</dbReference>
<dbReference type="GO" id="GO:0006605">
    <property type="term" value="P:protein targeting"/>
    <property type="evidence" value="ECO:0007669"/>
    <property type="project" value="UniProtKB-UniRule"/>
</dbReference>
<evidence type="ECO:0000313" key="10">
    <source>
        <dbReference type="EMBL" id="AHF24163.1"/>
    </source>
</evidence>
<evidence type="ECO:0000256" key="8">
    <source>
        <dbReference type="ARBA" id="ARBA00023136"/>
    </source>
</evidence>
<keyword evidence="4 9" id="KW-0812">Transmembrane</keyword>
<keyword evidence="2 9" id="KW-0813">Transport</keyword>
<evidence type="ECO:0000256" key="6">
    <source>
        <dbReference type="ARBA" id="ARBA00022989"/>
    </source>
</evidence>
<dbReference type="HAMAP" id="MF_00422">
    <property type="entry name" value="SecE"/>
    <property type="match status" value="1"/>
</dbReference>
<protein>
    <recommendedName>
        <fullName evidence="9">Protein translocase subunit SecE</fullName>
    </recommendedName>
</protein>
<dbReference type="InterPro" id="IPR038379">
    <property type="entry name" value="SecE_sf"/>
</dbReference>
<dbReference type="PANTHER" id="PTHR33910">
    <property type="entry name" value="PROTEIN TRANSLOCASE SUBUNIT SECE"/>
    <property type="match status" value="1"/>
</dbReference>
<dbReference type="GO" id="GO:0043952">
    <property type="term" value="P:protein transport by the Sec complex"/>
    <property type="evidence" value="ECO:0007669"/>
    <property type="project" value="UniProtKB-UniRule"/>
</dbReference>
<keyword evidence="6 9" id="KW-1133">Transmembrane helix</keyword>
<sequence length="96" mass="10923">MKEVSEIKKAAEKTEKAVKKSGESRLSKIISWFANLPKRISKPFKNMYYELKKVTWPSKEKLITYSVIVLVFMLFMGIVIGLLDMGASALVRLLIA</sequence>
<dbReference type="GO" id="GO:0065002">
    <property type="term" value="P:intracellular protein transmembrane transport"/>
    <property type="evidence" value="ECO:0007669"/>
    <property type="project" value="UniProtKB-UniRule"/>
</dbReference>
<dbReference type="Pfam" id="PF00584">
    <property type="entry name" value="SecE"/>
    <property type="match status" value="1"/>
</dbReference>
<dbReference type="GO" id="GO:0009306">
    <property type="term" value="P:protein secretion"/>
    <property type="evidence" value="ECO:0007669"/>
    <property type="project" value="UniProtKB-UniRule"/>
</dbReference>
<feature type="transmembrane region" description="Helical" evidence="9">
    <location>
        <begin position="62"/>
        <end position="83"/>
    </location>
</feature>
<dbReference type="GO" id="GO:0008320">
    <property type="term" value="F:protein transmembrane transporter activity"/>
    <property type="evidence" value="ECO:0007669"/>
    <property type="project" value="UniProtKB-UniRule"/>
</dbReference>
<comment type="subunit">
    <text evidence="9">Component of the Sec protein translocase complex. Heterotrimer consisting of SecY, SecE and SecG subunits. The heterotrimers can form oligomers, although 1 heterotrimer is thought to be able to translocate proteins. Interacts with the ribosome. Interacts with SecDF, and other proteins may be involved. Interacts with SecA.</text>
</comment>
<organism evidence="10">
    <name type="scientific">uncultured bacterium Contig1831</name>
    <dbReference type="NCBI Taxonomy" id="1393521"/>
    <lineage>
        <taxon>Bacteria</taxon>
        <taxon>environmental samples</taxon>
    </lineage>
</organism>
<evidence type="ECO:0000256" key="7">
    <source>
        <dbReference type="ARBA" id="ARBA00023010"/>
    </source>
</evidence>
<evidence type="ECO:0000256" key="1">
    <source>
        <dbReference type="ARBA" id="ARBA00004370"/>
    </source>
</evidence>
<evidence type="ECO:0000256" key="3">
    <source>
        <dbReference type="ARBA" id="ARBA00022475"/>
    </source>
</evidence>
<evidence type="ECO:0000256" key="5">
    <source>
        <dbReference type="ARBA" id="ARBA00022927"/>
    </source>
</evidence>
<dbReference type="Gene3D" id="1.20.5.1030">
    <property type="entry name" value="Preprotein translocase secy subunit"/>
    <property type="match status" value="1"/>
</dbReference>
<dbReference type="NCBIfam" id="TIGR00964">
    <property type="entry name" value="secE_bact"/>
    <property type="match status" value="1"/>
</dbReference>
<reference evidence="10" key="1">
    <citation type="journal article" date="2013" name="PLoS ONE">
        <title>Metagenomic insights into the carbohydrate-active enzymes carried by the microorganisms adhering to solid digesta in the rumen of cows.</title>
        <authorList>
            <person name="Wang L."/>
            <person name="Hatem A."/>
            <person name="Catalyurek U.V."/>
            <person name="Morrison M."/>
            <person name="Yu Z."/>
        </authorList>
    </citation>
    <scope>NUCLEOTIDE SEQUENCE</scope>
</reference>
<dbReference type="GO" id="GO:0005886">
    <property type="term" value="C:plasma membrane"/>
    <property type="evidence" value="ECO:0007669"/>
    <property type="project" value="UniProtKB-SubCell"/>
</dbReference>
<accession>W0FHH2</accession>
<keyword evidence="7 9" id="KW-0811">Translocation</keyword>
<evidence type="ECO:0000256" key="2">
    <source>
        <dbReference type="ARBA" id="ARBA00022448"/>
    </source>
</evidence>
<keyword evidence="8 9" id="KW-0472">Membrane</keyword>
<dbReference type="AlphaFoldDB" id="W0FHH2"/>
<proteinExistence type="inferred from homology"/>
<dbReference type="InterPro" id="IPR005807">
    <property type="entry name" value="SecE_bac"/>
</dbReference>